<dbReference type="InterPro" id="IPR014957">
    <property type="entry name" value="IDEAL_dom"/>
</dbReference>
<feature type="region of interest" description="Disordered" evidence="1">
    <location>
        <begin position="112"/>
        <end position="132"/>
    </location>
</feature>
<gene>
    <name evidence="3" type="ORF">DNH61_16630</name>
</gene>
<evidence type="ECO:0000313" key="3">
    <source>
        <dbReference type="EMBL" id="PZD94592.1"/>
    </source>
</evidence>
<comment type="caution">
    <text evidence="3">The sequence shown here is derived from an EMBL/GenBank/DDBJ whole genome shotgun (WGS) entry which is preliminary data.</text>
</comment>
<protein>
    <recommendedName>
        <fullName evidence="2">IDEAL domain-containing protein</fullName>
    </recommendedName>
</protein>
<reference evidence="3 4" key="1">
    <citation type="submission" date="2018-06" db="EMBL/GenBank/DDBJ databases">
        <title>Paenibacillus imtechensis sp. nov.</title>
        <authorList>
            <person name="Pinnaka A.K."/>
            <person name="Singh H."/>
            <person name="Kaur M."/>
        </authorList>
    </citation>
    <scope>NUCLEOTIDE SEQUENCE [LARGE SCALE GENOMIC DNA]</scope>
    <source>
        <strain evidence="3 4">SMB1</strain>
    </source>
</reference>
<evidence type="ECO:0000256" key="1">
    <source>
        <dbReference type="SAM" id="MobiDB-lite"/>
    </source>
</evidence>
<dbReference type="OrthoDB" id="2427704at2"/>
<sequence>MRWWITMNNVQTADWVQGYTRNGELVHGFVEAIDIENGTIQIHVVASDNEEAVGTGVELKLRRVKGLPESEIEGQDSLASLIDLALATRDKEWFDQLTARLNVIRSRNSQRGQALGQENAAGPNKPGLYGLR</sequence>
<name>A0A2W1LHR1_9BACL</name>
<dbReference type="AlphaFoldDB" id="A0A2W1LHR1"/>
<accession>A0A2W1LHR1</accession>
<dbReference type="Pfam" id="PF08858">
    <property type="entry name" value="IDEAL"/>
    <property type="match status" value="1"/>
</dbReference>
<evidence type="ECO:0000313" key="4">
    <source>
        <dbReference type="Proteomes" id="UP000249522"/>
    </source>
</evidence>
<feature type="domain" description="IDEAL" evidence="2">
    <location>
        <begin position="78"/>
        <end position="100"/>
    </location>
</feature>
<dbReference type="InterPro" id="IPR027393">
    <property type="entry name" value="Virus_scaffolding_prot_C"/>
</dbReference>
<evidence type="ECO:0000259" key="2">
    <source>
        <dbReference type="Pfam" id="PF08858"/>
    </source>
</evidence>
<keyword evidence="4" id="KW-1185">Reference proteome</keyword>
<dbReference type="Proteomes" id="UP000249522">
    <property type="component" value="Unassembled WGS sequence"/>
</dbReference>
<proteinExistence type="predicted"/>
<dbReference type="EMBL" id="QKRB01000051">
    <property type="protein sequence ID" value="PZD94592.1"/>
    <property type="molecule type" value="Genomic_DNA"/>
</dbReference>
<dbReference type="Gene3D" id="4.10.810.10">
    <property type="entry name" value="Virus Scaffolding Protein, Chain A"/>
    <property type="match status" value="1"/>
</dbReference>
<organism evidence="3 4">
    <name type="scientific">Paenibacillus sambharensis</name>
    <dbReference type="NCBI Taxonomy" id="1803190"/>
    <lineage>
        <taxon>Bacteria</taxon>
        <taxon>Bacillati</taxon>
        <taxon>Bacillota</taxon>
        <taxon>Bacilli</taxon>
        <taxon>Bacillales</taxon>
        <taxon>Paenibacillaceae</taxon>
        <taxon>Paenibacillus</taxon>
    </lineage>
</organism>